<evidence type="ECO:0000313" key="2">
    <source>
        <dbReference type="EMBL" id="MDN4495130.1"/>
    </source>
</evidence>
<dbReference type="InterPro" id="IPR051599">
    <property type="entry name" value="Cell_Envelope_Assoc"/>
</dbReference>
<dbReference type="EMBL" id="JAUHTQ010000016">
    <property type="protein sequence ID" value="MDN4495130.1"/>
    <property type="molecule type" value="Genomic_DNA"/>
</dbReference>
<dbReference type="RefSeq" id="WP_301139447.1">
    <property type="nucleotide sequence ID" value="NZ_JAUHTQ010000016.1"/>
</dbReference>
<dbReference type="PANTHER" id="PTHR30336:SF4">
    <property type="entry name" value="ENVELOPE BIOGENESIS FACTOR ELYC"/>
    <property type="match status" value="1"/>
</dbReference>
<name>A0ABT8GUP0_9BACL</name>
<dbReference type="Proteomes" id="UP001172743">
    <property type="component" value="Unassembled WGS sequence"/>
</dbReference>
<accession>A0ABT8GUP0</accession>
<dbReference type="PANTHER" id="PTHR30336">
    <property type="entry name" value="INNER MEMBRANE PROTEIN, PROBABLE PERMEASE"/>
    <property type="match status" value="1"/>
</dbReference>
<evidence type="ECO:0000313" key="3">
    <source>
        <dbReference type="Proteomes" id="UP001172743"/>
    </source>
</evidence>
<proteinExistence type="predicted"/>
<comment type="caution">
    <text evidence="2">The sequence shown here is derived from an EMBL/GenBank/DDBJ whole genome shotgun (WGS) entry which is preliminary data.</text>
</comment>
<feature type="domain" description="DUF218" evidence="1">
    <location>
        <begin position="37"/>
        <end position="168"/>
    </location>
</feature>
<evidence type="ECO:0000259" key="1">
    <source>
        <dbReference type="Pfam" id="PF02698"/>
    </source>
</evidence>
<reference evidence="2" key="1">
    <citation type="submission" date="2023-07" db="EMBL/GenBank/DDBJ databases">
        <title>Ureibacillus sp. isolated from freshwater well.</title>
        <authorList>
            <person name="Kirdat K."/>
            <person name="Bhatt A."/>
            <person name="Teware R."/>
            <person name="Bhavsar Y."/>
            <person name="Yadav A."/>
        </authorList>
    </citation>
    <scope>NUCLEOTIDE SEQUENCE</scope>
    <source>
        <strain evidence="2">BA0131</strain>
    </source>
</reference>
<dbReference type="Pfam" id="PF02698">
    <property type="entry name" value="DUF218"/>
    <property type="match status" value="1"/>
</dbReference>
<dbReference type="InterPro" id="IPR014729">
    <property type="entry name" value="Rossmann-like_a/b/a_fold"/>
</dbReference>
<gene>
    <name evidence="2" type="ORF">QYB95_16370</name>
</gene>
<organism evidence="2 3">
    <name type="scientific">Ureibacillus aquaedulcis</name>
    <dbReference type="NCBI Taxonomy" id="3058421"/>
    <lineage>
        <taxon>Bacteria</taxon>
        <taxon>Bacillati</taxon>
        <taxon>Bacillota</taxon>
        <taxon>Bacilli</taxon>
        <taxon>Bacillales</taxon>
        <taxon>Caryophanaceae</taxon>
        <taxon>Ureibacillus</taxon>
    </lineage>
</organism>
<dbReference type="InterPro" id="IPR003848">
    <property type="entry name" value="DUF218"/>
</dbReference>
<sequence length="184" mass="20543">MKYKSTIFLIICLLLFFAFILYGKNYLVVNEEPENADVIIVLSGDGSRLEEGATLYHEGYGKNVLLTTALGSGTTKEEAIEFGIPEEALILEEKATSTYTNAVYAIEEMAKHDLTSAVVVTSDYHTRRSKMIFERVFKGSGIELTYVASASGETLGDFSMRMAAREYVKLVGYFFGLYYVIDLE</sequence>
<keyword evidence="3" id="KW-1185">Reference proteome</keyword>
<protein>
    <submittedName>
        <fullName evidence="2">YdcF family protein</fullName>
    </submittedName>
</protein>
<dbReference type="CDD" id="cd06259">
    <property type="entry name" value="YdcF-like"/>
    <property type="match status" value="1"/>
</dbReference>
<dbReference type="Gene3D" id="3.40.50.620">
    <property type="entry name" value="HUPs"/>
    <property type="match status" value="1"/>
</dbReference>